<comment type="caution">
    <text evidence="3">The sequence shown here is derived from an EMBL/GenBank/DDBJ whole genome shotgun (WGS) entry which is preliminary data.</text>
</comment>
<feature type="compositionally biased region" description="Polar residues" evidence="2">
    <location>
        <begin position="261"/>
        <end position="270"/>
    </location>
</feature>
<feature type="compositionally biased region" description="Polar residues" evidence="2">
    <location>
        <begin position="228"/>
        <end position="239"/>
    </location>
</feature>
<dbReference type="EMBL" id="CAJVPQ010007097">
    <property type="protein sequence ID" value="CAG8692909.1"/>
    <property type="molecule type" value="Genomic_DNA"/>
</dbReference>
<proteinExistence type="inferred from homology"/>
<name>A0A9N9EVK7_9GLOM</name>
<evidence type="ECO:0000313" key="4">
    <source>
        <dbReference type="Proteomes" id="UP000789570"/>
    </source>
</evidence>
<evidence type="ECO:0000256" key="1">
    <source>
        <dbReference type="ARBA" id="ARBA00005536"/>
    </source>
</evidence>
<gene>
    <name evidence="3" type="ORF">FCALED_LOCUS13061</name>
</gene>
<dbReference type="InterPro" id="IPR005061">
    <property type="entry name" value="Ist1"/>
</dbReference>
<dbReference type="Pfam" id="PF03398">
    <property type="entry name" value="Ist1"/>
    <property type="match status" value="1"/>
</dbReference>
<sequence>MPHYNPNRLKVQLKLAVARLKHMQQKKNSINKHQRREIATLLESSKLESAKIRVEGIIREDCHIEALEILELYCELLMARFGLIEQMKQCDPSIIEAVNTLIYAAPRSEIKELGQIRDQLFGKYGKEFAMNASENKNNCVNERVIQKLSFNTPDSFLVNRYLEEIAKTYNVDWKAEIADIDGLISMDALMDSQALTNKDGKSEPTYTALPNMDLLMSLNNDTQDKNHQSASTSNSNTSDHLLPDVPIGPHTDYSKNKLGISPSSIVNPSNRKQKQMGYQMMTNWQEGLKL</sequence>
<dbReference type="AlphaFoldDB" id="A0A9N9EVK7"/>
<evidence type="ECO:0000256" key="2">
    <source>
        <dbReference type="SAM" id="MobiDB-lite"/>
    </source>
</evidence>
<dbReference type="Proteomes" id="UP000789570">
    <property type="component" value="Unassembled WGS sequence"/>
</dbReference>
<dbReference type="PANTHER" id="PTHR12161:SF5">
    <property type="entry name" value="IST1 HOMOLOG"/>
    <property type="match status" value="1"/>
</dbReference>
<accession>A0A9N9EVK7</accession>
<dbReference type="Gene3D" id="1.20.1260.60">
    <property type="entry name" value="Vacuolar protein sorting-associated protein Ist1"/>
    <property type="match status" value="1"/>
</dbReference>
<organism evidence="3 4">
    <name type="scientific">Funneliformis caledonium</name>
    <dbReference type="NCBI Taxonomy" id="1117310"/>
    <lineage>
        <taxon>Eukaryota</taxon>
        <taxon>Fungi</taxon>
        <taxon>Fungi incertae sedis</taxon>
        <taxon>Mucoromycota</taxon>
        <taxon>Glomeromycotina</taxon>
        <taxon>Glomeromycetes</taxon>
        <taxon>Glomerales</taxon>
        <taxon>Glomeraceae</taxon>
        <taxon>Funneliformis</taxon>
    </lineage>
</organism>
<feature type="region of interest" description="Disordered" evidence="2">
    <location>
        <begin position="219"/>
        <end position="274"/>
    </location>
</feature>
<evidence type="ECO:0000313" key="3">
    <source>
        <dbReference type="EMBL" id="CAG8692909.1"/>
    </source>
</evidence>
<reference evidence="3" key="1">
    <citation type="submission" date="2021-06" db="EMBL/GenBank/DDBJ databases">
        <authorList>
            <person name="Kallberg Y."/>
            <person name="Tangrot J."/>
            <person name="Rosling A."/>
        </authorList>
    </citation>
    <scope>NUCLEOTIDE SEQUENCE</scope>
    <source>
        <strain evidence="3">UK204</strain>
    </source>
</reference>
<comment type="similarity">
    <text evidence="1">Belongs to the IST1 family.</text>
</comment>
<dbReference type="InterPro" id="IPR042277">
    <property type="entry name" value="IST1-like"/>
</dbReference>
<dbReference type="PANTHER" id="PTHR12161">
    <property type="entry name" value="IST1 FAMILY MEMBER"/>
    <property type="match status" value="1"/>
</dbReference>
<keyword evidence="4" id="KW-1185">Reference proteome</keyword>
<dbReference type="FunFam" id="1.20.1260.60:FF:000002">
    <property type="entry name" value="Vacuolar protein sorting-associated protein IST1"/>
    <property type="match status" value="1"/>
</dbReference>
<protein>
    <submittedName>
        <fullName evidence="3">9438_t:CDS:1</fullName>
    </submittedName>
</protein>
<dbReference type="OrthoDB" id="29853at2759"/>
<dbReference type="GO" id="GO:0015031">
    <property type="term" value="P:protein transport"/>
    <property type="evidence" value="ECO:0007669"/>
    <property type="project" value="InterPro"/>
</dbReference>